<dbReference type="InterPro" id="IPR058065">
    <property type="entry name" value="LIC_10190-like"/>
</dbReference>
<keyword evidence="1" id="KW-0812">Transmembrane</keyword>
<proteinExistence type="predicted"/>
<evidence type="ECO:0000313" key="3">
    <source>
        <dbReference type="EMBL" id="MCA9302207.1"/>
    </source>
</evidence>
<dbReference type="InterPro" id="IPR058514">
    <property type="entry name" value="DUF8201"/>
</dbReference>
<dbReference type="Proteomes" id="UP000714817">
    <property type="component" value="Unassembled WGS sequence"/>
</dbReference>
<keyword evidence="1" id="KW-1133">Transmembrane helix</keyword>
<evidence type="ECO:0000259" key="2">
    <source>
        <dbReference type="Pfam" id="PF26626"/>
    </source>
</evidence>
<dbReference type="AlphaFoldDB" id="A0A955IWM2"/>
<evidence type="ECO:0000256" key="1">
    <source>
        <dbReference type="SAM" id="Phobius"/>
    </source>
</evidence>
<feature type="transmembrane region" description="Helical" evidence="1">
    <location>
        <begin position="55"/>
        <end position="73"/>
    </location>
</feature>
<feature type="transmembrane region" description="Helical" evidence="1">
    <location>
        <begin position="166"/>
        <end position="192"/>
    </location>
</feature>
<dbReference type="EMBL" id="JAGQNY010000008">
    <property type="protein sequence ID" value="MCA9302207.1"/>
    <property type="molecule type" value="Genomic_DNA"/>
</dbReference>
<feature type="transmembrane region" description="Helical" evidence="1">
    <location>
        <begin position="274"/>
        <end position="291"/>
    </location>
</feature>
<protein>
    <recommendedName>
        <fullName evidence="2">DUF8201 domain-containing protein</fullName>
    </recommendedName>
</protein>
<sequence>MPILTYDTGLYHAQSVKYITEFKLILGLANIHCRLGFNSNLFVLQSALVIIDYKYIINSYLILLLSLNTVFHANKRNKSLFLANIASICFIFLFFFFNINGLSNDVFATILGVILIDLLLTNEKDYSFNNQLPILITSYLITIKLSAVVFGILIIYLLVKNRNKLIYGMLLSALIIAPWLVRNIMISGYLIFPYPQVDLFNLQYKVPKETAYETFYDIKNWARTGTTMSMPFIEWVKTWSSNFQYIDIVSLLSLSLLFLVIFHMIIYNRKNHDFLIYCCIGVVGIFFWFFTAPDTRFGMVYFVYSTYLSTYYIFKNIRKSSDVKIVYTLTLVSYFLISLISDVGIWNQYRNENINYYPEVYTESLSNGISINVLEKGDQCWYTPLPCTYKVNTGLKLIGTTLEDGFKIDK</sequence>
<reference evidence="3" key="1">
    <citation type="submission" date="2020-04" db="EMBL/GenBank/DDBJ databases">
        <authorList>
            <person name="Zhang T."/>
        </authorList>
    </citation>
    <scope>NUCLEOTIDE SEQUENCE</scope>
    <source>
        <strain evidence="3">HKST-UBA80</strain>
    </source>
</reference>
<feature type="domain" description="DUF8201" evidence="2">
    <location>
        <begin position="3"/>
        <end position="302"/>
    </location>
</feature>
<name>A0A955IWM2_UNCKA</name>
<dbReference type="Pfam" id="PF26626">
    <property type="entry name" value="DUF8201"/>
    <property type="match status" value="1"/>
</dbReference>
<comment type="caution">
    <text evidence="3">The sequence shown here is derived from an EMBL/GenBank/DDBJ whole genome shotgun (WGS) entry which is preliminary data.</text>
</comment>
<feature type="transmembrane region" description="Helical" evidence="1">
    <location>
        <begin position="245"/>
        <end position="267"/>
    </location>
</feature>
<feature type="transmembrane region" description="Helical" evidence="1">
    <location>
        <begin position="134"/>
        <end position="159"/>
    </location>
</feature>
<keyword evidence="1" id="KW-0472">Membrane</keyword>
<reference evidence="3" key="2">
    <citation type="journal article" date="2021" name="Microbiome">
        <title>Successional dynamics and alternative stable states in a saline activated sludge microbial community over 9 years.</title>
        <authorList>
            <person name="Wang Y."/>
            <person name="Ye J."/>
            <person name="Ju F."/>
            <person name="Liu L."/>
            <person name="Boyd J.A."/>
            <person name="Deng Y."/>
            <person name="Parks D.H."/>
            <person name="Jiang X."/>
            <person name="Yin X."/>
            <person name="Woodcroft B.J."/>
            <person name="Tyson G.W."/>
            <person name="Hugenholtz P."/>
            <person name="Polz M.F."/>
            <person name="Zhang T."/>
        </authorList>
    </citation>
    <scope>NUCLEOTIDE SEQUENCE</scope>
    <source>
        <strain evidence="3">HKST-UBA80</strain>
    </source>
</reference>
<feature type="transmembrane region" description="Helical" evidence="1">
    <location>
        <begin position="326"/>
        <end position="346"/>
    </location>
</feature>
<gene>
    <name evidence="3" type="ORF">KDA10_02500</name>
</gene>
<accession>A0A955IWM2</accession>
<dbReference type="NCBIfam" id="NF047510">
    <property type="entry name" value="LIC_10190_fam"/>
    <property type="match status" value="1"/>
</dbReference>
<feature type="transmembrane region" description="Helical" evidence="1">
    <location>
        <begin position="79"/>
        <end position="99"/>
    </location>
</feature>
<evidence type="ECO:0000313" key="4">
    <source>
        <dbReference type="Proteomes" id="UP000714817"/>
    </source>
</evidence>
<organism evidence="3 4">
    <name type="scientific">candidate division WWE3 bacterium</name>
    <dbReference type="NCBI Taxonomy" id="2053526"/>
    <lineage>
        <taxon>Bacteria</taxon>
        <taxon>Katanobacteria</taxon>
    </lineage>
</organism>